<dbReference type="GO" id="GO:0008270">
    <property type="term" value="F:zinc ion binding"/>
    <property type="evidence" value="ECO:0007669"/>
    <property type="project" value="InterPro"/>
</dbReference>
<keyword evidence="3" id="KW-0645">Protease</keyword>
<dbReference type="GO" id="GO:0008237">
    <property type="term" value="F:metallopeptidase activity"/>
    <property type="evidence" value="ECO:0007669"/>
    <property type="project" value="UniProtKB-KW"/>
</dbReference>
<comment type="cofactor">
    <cofactor evidence="1">
        <name>Zn(2+)</name>
        <dbReference type="ChEBI" id="CHEBI:29105"/>
    </cofactor>
</comment>
<gene>
    <name evidence="9" type="primary">pepV_2</name>
    <name evidence="9" type="ORF">EFLFYP64_02248</name>
</gene>
<dbReference type="GO" id="GO:0016805">
    <property type="term" value="F:dipeptidase activity"/>
    <property type="evidence" value="ECO:0007669"/>
    <property type="project" value="UniProtKB-KW"/>
</dbReference>
<dbReference type="GO" id="GO:0006508">
    <property type="term" value="P:proteolysis"/>
    <property type="evidence" value="ECO:0007669"/>
    <property type="project" value="UniProtKB-KW"/>
</dbReference>
<accession>A0A6N3EVP3</accession>
<dbReference type="Gene3D" id="3.40.630.10">
    <property type="entry name" value="Zn peptidases"/>
    <property type="match status" value="1"/>
</dbReference>
<dbReference type="PANTHER" id="PTHR43808">
    <property type="entry name" value="ACETYLORNITHINE DEACETYLASE"/>
    <property type="match status" value="1"/>
</dbReference>
<organism evidence="9">
    <name type="scientific">Enterococcus faecium</name>
    <name type="common">Streptococcus faecium</name>
    <dbReference type="NCBI Taxonomy" id="1352"/>
    <lineage>
        <taxon>Bacteria</taxon>
        <taxon>Bacillati</taxon>
        <taxon>Bacillota</taxon>
        <taxon>Bacilli</taxon>
        <taxon>Lactobacillales</taxon>
        <taxon>Enterococcaceae</taxon>
        <taxon>Enterococcus</taxon>
    </lineage>
</organism>
<evidence type="ECO:0000256" key="1">
    <source>
        <dbReference type="ARBA" id="ARBA00001947"/>
    </source>
</evidence>
<keyword evidence="4" id="KW-0479">Metal-binding</keyword>
<dbReference type="InterPro" id="IPR001261">
    <property type="entry name" value="ArgE/DapE_CS"/>
</dbReference>
<dbReference type="PROSITE" id="PS00758">
    <property type="entry name" value="ARGE_DAPE_CPG2_1"/>
    <property type="match status" value="1"/>
</dbReference>
<evidence type="ECO:0000256" key="3">
    <source>
        <dbReference type="ARBA" id="ARBA00022670"/>
    </source>
</evidence>
<proteinExistence type="inferred from homology"/>
<evidence type="ECO:0000256" key="7">
    <source>
        <dbReference type="ARBA" id="ARBA00022997"/>
    </source>
</evidence>
<keyword evidence="7 9" id="KW-0224">Dipeptidase</keyword>
<evidence type="ECO:0000256" key="2">
    <source>
        <dbReference type="ARBA" id="ARBA00006247"/>
    </source>
</evidence>
<evidence type="ECO:0000256" key="5">
    <source>
        <dbReference type="ARBA" id="ARBA00022801"/>
    </source>
</evidence>
<dbReference type="RefSeq" id="WP_148411560.1">
    <property type="nucleotide sequence ID" value="NZ_CACRTQ010000059.1"/>
</dbReference>
<dbReference type="PANTHER" id="PTHR43808:SF31">
    <property type="entry name" value="N-ACETYL-L-CITRULLINE DEACETYLASE"/>
    <property type="match status" value="1"/>
</dbReference>
<dbReference type="InterPro" id="IPR036264">
    <property type="entry name" value="Bact_exopeptidase_dim_dom"/>
</dbReference>
<keyword evidence="8" id="KW-0482">Metalloprotease</keyword>
<dbReference type="InterPro" id="IPR050072">
    <property type="entry name" value="Peptidase_M20A"/>
</dbReference>
<dbReference type="GO" id="GO:0006526">
    <property type="term" value="P:L-arginine biosynthetic process"/>
    <property type="evidence" value="ECO:0007669"/>
    <property type="project" value="TreeGrafter"/>
</dbReference>
<dbReference type="InterPro" id="IPR002933">
    <property type="entry name" value="Peptidase_M20"/>
</dbReference>
<dbReference type="SUPFAM" id="SSF53187">
    <property type="entry name" value="Zn-dependent exopeptidases"/>
    <property type="match status" value="1"/>
</dbReference>
<dbReference type="SUPFAM" id="SSF55031">
    <property type="entry name" value="Bacterial exopeptidase dimerisation domain"/>
    <property type="match status" value="1"/>
</dbReference>
<dbReference type="GO" id="GO:0008777">
    <property type="term" value="F:acetylornithine deacetylase activity"/>
    <property type="evidence" value="ECO:0007669"/>
    <property type="project" value="TreeGrafter"/>
</dbReference>
<dbReference type="InterPro" id="IPR010964">
    <property type="entry name" value="M20A_pepV-rel"/>
</dbReference>
<evidence type="ECO:0000256" key="4">
    <source>
        <dbReference type="ARBA" id="ARBA00022723"/>
    </source>
</evidence>
<reference evidence="9" key="1">
    <citation type="submission" date="2019-11" db="EMBL/GenBank/DDBJ databases">
        <authorList>
            <person name="Feng L."/>
        </authorList>
    </citation>
    <scope>NUCLEOTIDE SEQUENCE</scope>
    <source>
        <strain evidence="9">EFaeciumLFYP64</strain>
    </source>
</reference>
<evidence type="ECO:0000256" key="6">
    <source>
        <dbReference type="ARBA" id="ARBA00022833"/>
    </source>
</evidence>
<dbReference type="Pfam" id="PF01546">
    <property type="entry name" value="Peptidase_M20"/>
    <property type="match status" value="1"/>
</dbReference>
<dbReference type="PROSITE" id="PS00759">
    <property type="entry name" value="ARGE_DAPE_CPG2_2"/>
    <property type="match status" value="1"/>
</dbReference>
<name>A0A6N3EVP3_ENTFC</name>
<dbReference type="NCBIfam" id="NF005591">
    <property type="entry name" value="PRK07318.1"/>
    <property type="match status" value="1"/>
</dbReference>
<dbReference type="Gene3D" id="3.30.70.360">
    <property type="match status" value="2"/>
</dbReference>
<protein>
    <submittedName>
        <fullName evidence="9">Beta-Ala-Xaa dipeptidase</fullName>
        <ecNumber evidence="9">3.4.13.-</ecNumber>
    </submittedName>
</protein>
<evidence type="ECO:0000313" key="9">
    <source>
        <dbReference type="EMBL" id="VYU42863.1"/>
    </source>
</evidence>
<evidence type="ECO:0000256" key="8">
    <source>
        <dbReference type="ARBA" id="ARBA00023049"/>
    </source>
</evidence>
<sequence length="472" mass="52872">MEINWLQEAQKRKEMLLEDLSELLRINSVRDIEHQTDEYPLGAGPALALKKVLSFGERDGFRVKNIDNLAGHIEYGEETAEALGILGHVDVVPPGEGWATDPFEPIVKEGKLFARGSSDDKGPCIAAYYGMKIIKELQLSTSKKIRFIFGTDEESEWIGIHHYMEKEEMPAFGFSPDANFPIINGEKGILSFELSFSLKEEKADKMQLKRFSSGLRANMVPSEAIAVLEIPDLEKLSSLEAGYTKYLDDKKLKGTFEYKEGEASFVLYGKAAHAQEPKFGINAGTYLADFLHQYPLDSSGSAYLSVIANYLHEDFNGHRLMVDYEGDVMGKVTSSANIFIYQQEGEKKIILNIRHPKGITKEKIQESLLTVLQNESVSISIIGDIKTPHYVSGDDPFIQTLLSVYEKHTGEKGYEQTIGGGTYGRILEKGCAYGSLFPGRENVMHQPNEYMYVEDILKATAIYAEAIYRLVK</sequence>
<dbReference type="CDD" id="cd03888">
    <property type="entry name" value="M20_PepV"/>
    <property type="match status" value="1"/>
</dbReference>
<dbReference type="AlphaFoldDB" id="A0A6N3EVP3"/>
<keyword evidence="5 9" id="KW-0378">Hydrolase</keyword>
<keyword evidence="6" id="KW-0862">Zinc</keyword>
<dbReference type="EC" id="3.4.13.-" evidence="9"/>
<comment type="similarity">
    <text evidence="2">Belongs to the peptidase M20A family.</text>
</comment>
<dbReference type="EMBL" id="CACRTQ010000059">
    <property type="protein sequence ID" value="VYU42863.1"/>
    <property type="molecule type" value="Genomic_DNA"/>
</dbReference>
<dbReference type="NCBIfam" id="TIGR01887">
    <property type="entry name" value="dipeptidaselike"/>
    <property type="match status" value="1"/>
</dbReference>